<feature type="compositionally biased region" description="Basic and acidic residues" evidence="16">
    <location>
        <begin position="916"/>
        <end position="929"/>
    </location>
</feature>
<evidence type="ECO:0000256" key="15">
    <source>
        <dbReference type="PROSITE-ProRule" id="PRU00560"/>
    </source>
</evidence>
<evidence type="ECO:0000256" key="11">
    <source>
        <dbReference type="ARBA" id="ARBA00034617"/>
    </source>
</evidence>
<dbReference type="InterPro" id="IPR000212">
    <property type="entry name" value="DNA_helicase_UvrD/REP"/>
</dbReference>
<dbReference type="InterPro" id="IPR014016">
    <property type="entry name" value="UvrD-like_ATP-bd"/>
</dbReference>
<organism evidence="19 20">
    <name type="scientific">Algimonas arctica</name>
    <dbReference type="NCBI Taxonomy" id="1479486"/>
    <lineage>
        <taxon>Bacteria</taxon>
        <taxon>Pseudomonadati</taxon>
        <taxon>Pseudomonadota</taxon>
        <taxon>Alphaproteobacteria</taxon>
        <taxon>Maricaulales</taxon>
        <taxon>Robiginitomaculaceae</taxon>
        <taxon>Algimonas</taxon>
    </lineage>
</organism>
<feature type="domain" description="UvrD-like helicase C-terminal" evidence="18">
    <location>
        <begin position="514"/>
        <end position="792"/>
    </location>
</feature>
<keyword evidence="10" id="KW-0413">Isomerase</keyword>
<feature type="domain" description="UvrD-like helicase ATP-binding" evidence="17">
    <location>
        <begin position="6"/>
        <end position="479"/>
    </location>
</feature>
<dbReference type="Pfam" id="PF00580">
    <property type="entry name" value="UvrD-helicase"/>
    <property type="match status" value="1"/>
</dbReference>
<dbReference type="NCBIfam" id="TIGR02784">
    <property type="entry name" value="addA_alphas"/>
    <property type="match status" value="1"/>
</dbReference>
<keyword evidence="9" id="KW-0234">DNA repair</keyword>
<reference evidence="19" key="1">
    <citation type="journal article" date="2014" name="Int. J. Syst. Evol. Microbiol.">
        <title>Complete genome sequence of Corynebacterium casei LMG S-19264T (=DSM 44701T), isolated from a smear-ripened cheese.</title>
        <authorList>
            <consortium name="US DOE Joint Genome Institute (JGI-PGF)"/>
            <person name="Walter F."/>
            <person name="Albersmeier A."/>
            <person name="Kalinowski J."/>
            <person name="Ruckert C."/>
        </authorList>
    </citation>
    <scope>NUCLEOTIDE SEQUENCE</scope>
    <source>
        <strain evidence="19">KCTC 32513</strain>
    </source>
</reference>
<keyword evidence="3" id="KW-0227">DNA damage</keyword>
<dbReference type="PANTHER" id="PTHR11070">
    <property type="entry name" value="UVRD / RECB / PCRA DNA HELICASE FAMILY MEMBER"/>
    <property type="match status" value="1"/>
</dbReference>
<evidence type="ECO:0000256" key="6">
    <source>
        <dbReference type="ARBA" id="ARBA00022839"/>
    </source>
</evidence>
<comment type="catalytic activity">
    <reaction evidence="11">
        <text>Couples ATP hydrolysis with the unwinding of duplex DNA by translocating in the 3'-5' direction.</text>
        <dbReference type="EC" id="5.6.2.4"/>
    </reaction>
</comment>
<keyword evidence="5 15" id="KW-0347">Helicase</keyword>
<evidence type="ECO:0000256" key="2">
    <source>
        <dbReference type="ARBA" id="ARBA00022741"/>
    </source>
</evidence>
<feature type="region of interest" description="Disordered" evidence="16">
    <location>
        <begin position="535"/>
        <end position="555"/>
    </location>
</feature>
<keyword evidence="4 15" id="KW-0378">Hydrolase</keyword>
<dbReference type="Gene3D" id="3.40.50.300">
    <property type="entry name" value="P-loop containing nucleotide triphosphate hydrolases"/>
    <property type="match status" value="4"/>
</dbReference>
<feature type="binding site" evidence="15">
    <location>
        <begin position="27"/>
        <end position="34"/>
    </location>
    <ligand>
        <name>ATP</name>
        <dbReference type="ChEBI" id="CHEBI:30616"/>
    </ligand>
</feature>
<feature type="region of interest" description="Disordered" evidence="16">
    <location>
        <begin position="908"/>
        <end position="929"/>
    </location>
</feature>
<dbReference type="SUPFAM" id="SSF52540">
    <property type="entry name" value="P-loop containing nucleoside triphosphate hydrolases"/>
    <property type="match status" value="1"/>
</dbReference>
<dbReference type="Pfam" id="PF13361">
    <property type="entry name" value="UvrD_C"/>
    <property type="match status" value="1"/>
</dbReference>
<evidence type="ECO:0000256" key="8">
    <source>
        <dbReference type="ARBA" id="ARBA00023125"/>
    </source>
</evidence>
<dbReference type="GO" id="GO:0005524">
    <property type="term" value="F:ATP binding"/>
    <property type="evidence" value="ECO:0007669"/>
    <property type="project" value="UniProtKB-UniRule"/>
</dbReference>
<protein>
    <recommendedName>
        <fullName evidence="12">DNA 3'-5' helicase</fullName>
        <ecNumber evidence="12">5.6.2.4</ecNumber>
    </recommendedName>
    <alternativeName>
        <fullName evidence="13">DNA 3'-5' helicase II</fullName>
    </alternativeName>
</protein>
<dbReference type="PANTHER" id="PTHR11070:SF2">
    <property type="entry name" value="ATP-DEPENDENT DNA HELICASE SRS2"/>
    <property type="match status" value="1"/>
</dbReference>
<dbReference type="InterPro" id="IPR011335">
    <property type="entry name" value="Restrct_endonuc-II-like"/>
</dbReference>
<reference evidence="19" key="2">
    <citation type="submission" date="2020-09" db="EMBL/GenBank/DDBJ databases">
        <authorList>
            <person name="Sun Q."/>
            <person name="Kim S."/>
        </authorList>
    </citation>
    <scope>NUCLEOTIDE SEQUENCE</scope>
    <source>
        <strain evidence="19">KCTC 32513</strain>
    </source>
</reference>
<evidence type="ECO:0000259" key="17">
    <source>
        <dbReference type="PROSITE" id="PS51198"/>
    </source>
</evidence>
<evidence type="ECO:0000256" key="16">
    <source>
        <dbReference type="SAM" id="MobiDB-lite"/>
    </source>
</evidence>
<accession>A0A8J3G3I6</accession>
<dbReference type="SUPFAM" id="SSF52980">
    <property type="entry name" value="Restriction endonuclease-like"/>
    <property type="match status" value="1"/>
</dbReference>
<dbReference type="GO" id="GO:0005829">
    <property type="term" value="C:cytosol"/>
    <property type="evidence" value="ECO:0007669"/>
    <property type="project" value="TreeGrafter"/>
</dbReference>
<evidence type="ECO:0000256" key="10">
    <source>
        <dbReference type="ARBA" id="ARBA00023235"/>
    </source>
</evidence>
<keyword evidence="1" id="KW-0540">Nuclease</keyword>
<evidence type="ECO:0000256" key="9">
    <source>
        <dbReference type="ARBA" id="ARBA00023204"/>
    </source>
</evidence>
<dbReference type="GO" id="GO:0004527">
    <property type="term" value="F:exonuclease activity"/>
    <property type="evidence" value="ECO:0007669"/>
    <property type="project" value="UniProtKB-KW"/>
</dbReference>
<keyword evidence="20" id="KW-1185">Reference proteome</keyword>
<keyword evidence="6" id="KW-0269">Exonuclease</keyword>
<dbReference type="InterPro" id="IPR014151">
    <property type="entry name" value="DNA_helicase_AddA"/>
</dbReference>
<gene>
    <name evidence="19" type="ORF">GCM10009069_26680</name>
</gene>
<dbReference type="Proteomes" id="UP000634004">
    <property type="component" value="Unassembled WGS sequence"/>
</dbReference>
<evidence type="ECO:0000256" key="4">
    <source>
        <dbReference type="ARBA" id="ARBA00022801"/>
    </source>
</evidence>
<dbReference type="GO" id="GO:0000725">
    <property type="term" value="P:recombinational repair"/>
    <property type="evidence" value="ECO:0007669"/>
    <property type="project" value="TreeGrafter"/>
</dbReference>
<dbReference type="InterPro" id="IPR038726">
    <property type="entry name" value="PDDEXK_AddAB-type"/>
</dbReference>
<dbReference type="Gene3D" id="3.90.320.10">
    <property type="match status" value="1"/>
</dbReference>
<evidence type="ECO:0000256" key="1">
    <source>
        <dbReference type="ARBA" id="ARBA00022722"/>
    </source>
</evidence>
<dbReference type="GO" id="GO:0033202">
    <property type="term" value="C:DNA helicase complex"/>
    <property type="evidence" value="ECO:0007669"/>
    <property type="project" value="TreeGrafter"/>
</dbReference>
<evidence type="ECO:0000256" key="3">
    <source>
        <dbReference type="ARBA" id="ARBA00022763"/>
    </source>
</evidence>
<evidence type="ECO:0000256" key="12">
    <source>
        <dbReference type="ARBA" id="ARBA00034808"/>
    </source>
</evidence>
<evidence type="ECO:0000313" key="19">
    <source>
        <dbReference type="EMBL" id="GHB02576.1"/>
    </source>
</evidence>
<comment type="catalytic activity">
    <reaction evidence="14">
        <text>ATP + H2O = ADP + phosphate + H(+)</text>
        <dbReference type="Rhea" id="RHEA:13065"/>
        <dbReference type="ChEBI" id="CHEBI:15377"/>
        <dbReference type="ChEBI" id="CHEBI:15378"/>
        <dbReference type="ChEBI" id="CHEBI:30616"/>
        <dbReference type="ChEBI" id="CHEBI:43474"/>
        <dbReference type="ChEBI" id="CHEBI:456216"/>
        <dbReference type="EC" id="5.6.2.4"/>
    </reaction>
</comment>
<evidence type="ECO:0000256" key="13">
    <source>
        <dbReference type="ARBA" id="ARBA00034923"/>
    </source>
</evidence>
<dbReference type="GO" id="GO:0003677">
    <property type="term" value="F:DNA binding"/>
    <property type="evidence" value="ECO:0007669"/>
    <property type="project" value="UniProtKB-KW"/>
</dbReference>
<keyword evidence="7 15" id="KW-0067">ATP-binding</keyword>
<evidence type="ECO:0000256" key="5">
    <source>
        <dbReference type="ARBA" id="ARBA00022806"/>
    </source>
</evidence>
<dbReference type="Pfam" id="PF12705">
    <property type="entry name" value="PDDEXK_1"/>
    <property type="match status" value="1"/>
</dbReference>
<dbReference type="InterPro" id="IPR011604">
    <property type="entry name" value="PDDEXK-like_dom_sf"/>
</dbReference>
<keyword evidence="2 15" id="KW-0547">Nucleotide-binding</keyword>
<comment type="caution">
    <text evidence="19">The sequence shown here is derived from an EMBL/GenBank/DDBJ whole genome shotgun (WGS) entry which is preliminary data.</text>
</comment>
<dbReference type="InterPro" id="IPR014017">
    <property type="entry name" value="DNA_helicase_UvrD-like_C"/>
</dbReference>
<dbReference type="PROSITE" id="PS51198">
    <property type="entry name" value="UVRD_HELICASE_ATP_BIND"/>
    <property type="match status" value="1"/>
</dbReference>
<name>A0A8J3G3I6_9PROT</name>
<evidence type="ECO:0000256" key="7">
    <source>
        <dbReference type="ARBA" id="ARBA00022840"/>
    </source>
</evidence>
<dbReference type="EMBL" id="BMZH01000014">
    <property type="protein sequence ID" value="GHB02576.1"/>
    <property type="molecule type" value="Genomic_DNA"/>
</dbReference>
<sequence>MTRLTITDATVRQRDAADPSVPRIVNANAGSGKTKVLVDRVSRILLQGTDPDKILCLTYTRAAASEMQERLFETLSKWSIAQDDRLKDVLADLYGMPFEQIRPSLSINVVRTLFARALETPEGLKVMTIHAFCERIIGRFPIEAGIMPGFDPLDEPETKALLVAGRRALLAEARDTEDLRGALHYMAKAKADSTIDAMMFSAARDFEKTQKWVGAGGVGPFRTDSGLAANETAQTIASSAWQSTDFGHVRAIAALCASSSSKAAQSFVDLVKQLDAEVDPGAAFDLYSDVFLTKDGSPRKRVLVKGVTDQDNFISAGSAEFDRIYTAVLKIKAVRIAEMSEALLTLGHRLGQLYQRDKHSARGLDFNDLILKTRDLLMRRDVSDWVAYKLDGGVEHVLLDEAQDTSPVQWEIIDALTLPFEQESPDRSTRPRTFFAVGDPKQSIYRFNGAAPDIFMESVRTRTAPGDSPVQLRMSFRSAQQVLNVVDALFLDQGGMAAMFDAAARPEPSDLVRHDAARTDDGLVELWPLAPKSEMAEENKPWDTTPVDGQSDGDPRVRLAREIAGSIRHWIDSGEPVFDRDLKRHRPMHGGDVLILVQNRVGGLFDALIKALKVEKLPVAGADRLVLQNALVVRDLLAITRFVLLPRDCLSLAEALKSPLFDLNDDQLFALSVDRTGTLWEAVQSRDLDLAAAIQTIRDDAGLAPYDFFARLLDRTGPKGVTYREALFARLGLEAREALDAFLAIALAHQQHQAPSLQRFVQVFTTDTVEIKRDKDPAGREVRVMTVHGAKGLEAPVVFLPDTTRAPRASSGGLIKAGDSFILAPSSKDSTPLVDGYKAANDLEDQREYMRLLYVAMTRAESRLVVCGYHHGAKDDGYADGSWYHWVNKTMLAMDGAEPFSTAFDVDTGTGRRYGARPEKSAQRSDDKQKGLAALPDWITVPAAIEARRHQTASPSSLLARQAPIARVPGQGRLLRGILIHRLLEILPDHAPSRRRKLCERMLAEYPDFNEAERDVIQTEVFGVLDNPSFATVFAEGSRAEVSLAGRVPSIRGGEVYITAQVDRLNVTPDTIYLVDYKSNRPVPTRIDEVDESYLAQMAAYRELARAIWPGRDVRCGLLWTDTPNLMWLPDNAMDAVLTQVNALPTSTIHNA</sequence>
<proteinExistence type="predicted"/>
<dbReference type="EC" id="5.6.2.4" evidence="12"/>
<keyword evidence="8" id="KW-0238">DNA-binding</keyword>
<evidence type="ECO:0000259" key="18">
    <source>
        <dbReference type="PROSITE" id="PS51217"/>
    </source>
</evidence>
<dbReference type="InterPro" id="IPR027417">
    <property type="entry name" value="P-loop_NTPase"/>
</dbReference>
<dbReference type="PROSITE" id="PS51217">
    <property type="entry name" value="UVRD_HELICASE_CTER"/>
    <property type="match status" value="1"/>
</dbReference>
<dbReference type="AlphaFoldDB" id="A0A8J3G3I6"/>
<evidence type="ECO:0000313" key="20">
    <source>
        <dbReference type="Proteomes" id="UP000634004"/>
    </source>
</evidence>
<evidence type="ECO:0000256" key="14">
    <source>
        <dbReference type="ARBA" id="ARBA00048988"/>
    </source>
</evidence>
<dbReference type="GO" id="GO:0043138">
    <property type="term" value="F:3'-5' DNA helicase activity"/>
    <property type="evidence" value="ECO:0007669"/>
    <property type="project" value="UniProtKB-EC"/>
</dbReference>